<feature type="transmembrane region" description="Helical" evidence="2">
    <location>
        <begin position="68"/>
        <end position="90"/>
    </location>
</feature>
<dbReference type="Proteomes" id="UP000002257">
    <property type="component" value="Chromosome"/>
</dbReference>
<dbReference type="HOGENOM" id="CLU_831084_0_0_5"/>
<dbReference type="EMBL" id="CP001280">
    <property type="protein sequence ID" value="ACK51110.1"/>
    <property type="molecule type" value="Genomic_DNA"/>
</dbReference>
<evidence type="ECO:0000256" key="1">
    <source>
        <dbReference type="SAM" id="Coils"/>
    </source>
</evidence>
<reference evidence="3 4" key="1">
    <citation type="journal article" date="2010" name="J. Bacteriol.">
        <title>Complete genome sequence of the aerobic facultative methanotroph Methylocella silvestris BL2.</title>
        <authorList>
            <person name="Chen Y."/>
            <person name="Crombie A."/>
            <person name="Rahman M.T."/>
            <person name="Dedysh S.N."/>
            <person name="Liesack W."/>
            <person name="Stott M.B."/>
            <person name="Alam M."/>
            <person name="Theisen A.R."/>
            <person name="Murrell J.C."/>
            <person name="Dunfield P.F."/>
        </authorList>
    </citation>
    <scope>NUCLEOTIDE SEQUENCE [LARGE SCALE GENOMIC DNA]</scope>
    <source>
        <strain evidence="4">DSM 15510 / CIP 108128 / LMG 27833 / NCIMB 13906 / BL2</strain>
    </source>
</reference>
<feature type="transmembrane region" description="Helical" evidence="2">
    <location>
        <begin position="45"/>
        <end position="62"/>
    </location>
</feature>
<evidence type="ECO:0000313" key="4">
    <source>
        <dbReference type="Proteomes" id="UP000002257"/>
    </source>
</evidence>
<dbReference type="KEGG" id="msl:Msil_2172"/>
<keyword evidence="2" id="KW-0812">Transmembrane</keyword>
<sequence>MSRGCVLDFEIETISSAGLTQIPVARISAEGQVCDMQIRTAGTGLSVAAGIGAGAALVLWPYAIIAQIVLGLAGLLGIVTVGWFIVELFIHLLSPLFRTFTLLGCGIVLGVYITFMTAYFSGYLTDAYPVGQKKIAELTNENHALSEHLTSLQSKCDMAKRAAEDAKTALADPLSISKPAYSLETSVRLQFNGNGNAKEIAAHNLSWSTTTVKDVREVALSARRQLSQAAPSDSTCIISNIITGKCESTSAGLGYQFLQPSECPAAPRYETLQSEIFFLSFLHPISARAIRINTFDDELPEYKLLALNSRIAIILFTVVPKKDIIEITVEQEPE</sequence>
<organism evidence="3 4">
    <name type="scientific">Methylocella silvestris (strain DSM 15510 / CIP 108128 / LMG 27833 / NCIMB 13906 / BL2)</name>
    <dbReference type="NCBI Taxonomy" id="395965"/>
    <lineage>
        <taxon>Bacteria</taxon>
        <taxon>Pseudomonadati</taxon>
        <taxon>Pseudomonadota</taxon>
        <taxon>Alphaproteobacteria</taxon>
        <taxon>Hyphomicrobiales</taxon>
        <taxon>Beijerinckiaceae</taxon>
        <taxon>Methylocella</taxon>
    </lineage>
</organism>
<gene>
    <name evidence="3" type="ordered locus">Msil_2172</name>
</gene>
<name>B8ESX2_METSB</name>
<keyword evidence="2" id="KW-1133">Transmembrane helix</keyword>
<protein>
    <submittedName>
        <fullName evidence="3">Uncharacterized protein</fullName>
    </submittedName>
</protein>
<proteinExistence type="predicted"/>
<keyword evidence="2" id="KW-0472">Membrane</keyword>
<keyword evidence="4" id="KW-1185">Reference proteome</keyword>
<dbReference type="AlphaFoldDB" id="B8ESX2"/>
<feature type="coiled-coil region" evidence="1">
    <location>
        <begin position="135"/>
        <end position="169"/>
    </location>
</feature>
<evidence type="ECO:0000313" key="3">
    <source>
        <dbReference type="EMBL" id="ACK51110.1"/>
    </source>
</evidence>
<evidence type="ECO:0000256" key="2">
    <source>
        <dbReference type="SAM" id="Phobius"/>
    </source>
</evidence>
<accession>B8ESX2</accession>
<feature type="transmembrane region" description="Helical" evidence="2">
    <location>
        <begin position="102"/>
        <end position="124"/>
    </location>
</feature>
<keyword evidence="1" id="KW-0175">Coiled coil</keyword>